<keyword evidence="6" id="KW-1185">Reference proteome</keyword>
<keyword evidence="4" id="KW-0732">Signal</keyword>
<dbReference type="PANTHER" id="PTHR21700">
    <property type="entry name" value="TRANSTHYRETIN-LIKE FAMILY PROTEIN-RELATED"/>
    <property type="match status" value="1"/>
</dbReference>
<dbReference type="Gene3D" id="2.60.40.3330">
    <property type="match status" value="1"/>
</dbReference>
<comment type="caution">
    <text evidence="5">The sequence shown here is derived from an EMBL/GenBank/DDBJ whole genome shotgun (WGS) entry which is preliminary data.</text>
</comment>
<dbReference type="GO" id="GO:0005576">
    <property type="term" value="C:extracellular region"/>
    <property type="evidence" value="ECO:0007669"/>
    <property type="project" value="UniProtKB-SubCell"/>
</dbReference>
<proteinExistence type="inferred from homology"/>
<evidence type="ECO:0000256" key="1">
    <source>
        <dbReference type="ARBA" id="ARBA00004613"/>
    </source>
</evidence>
<dbReference type="InterPro" id="IPR038479">
    <property type="entry name" value="Transthyretin-like_sf"/>
</dbReference>
<comment type="similarity">
    <text evidence="2">Belongs to the nematode transthyretin-like family.</text>
</comment>
<reference evidence="6" key="1">
    <citation type="submission" date="2022-10" db="EMBL/GenBank/DDBJ databases">
        <title>Genome assembly of Pristionchus species.</title>
        <authorList>
            <person name="Yoshida K."/>
            <person name="Sommer R.J."/>
        </authorList>
    </citation>
    <scope>NUCLEOTIDE SEQUENCE [LARGE SCALE GENOMIC DNA]</scope>
    <source>
        <strain evidence="6">RS5460</strain>
    </source>
</reference>
<comment type="subcellular location">
    <subcellularLocation>
        <location evidence="1">Secreted</location>
    </subcellularLocation>
</comment>
<organism evidence="5 6">
    <name type="scientific">Pristionchus mayeri</name>
    <dbReference type="NCBI Taxonomy" id="1317129"/>
    <lineage>
        <taxon>Eukaryota</taxon>
        <taxon>Metazoa</taxon>
        <taxon>Ecdysozoa</taxon>
        <taxon>Nematoda</taxon>
        <taxon>Chromadorea</taxon>
        <taxon>Rhabditida</taxon>
        <taxon>Rhabditina</taxon>
        <taxon>Diplogasteromorpha</taxon>
        <taxon>Diplogasteroidea</taxon>
        <taxon>Neodiplogasteridae</taxon>
        <taxon>Pristionchus</taxon>
    </lineage>
</organism>
<dbReference type="Proteomes" id="UP001328107">
    <property type="component" value="Unassembled WGS sequence"/>
</dbReference>
<dbReference type="EMBL" id="BTRK01000003">
    <property type="protein sequence ID" value="GMR43366.1"/>
    <property type="molecule type" value="Genomic_DNA"/>
</dbReference>
<protein>
    <submittedName>
        <fullName evidence="5">Uncharacterized protein</fullName>
    </submittedName>
</protein>
<accession>A0AAN4ZM99</accession>
<evidence type="ECO:0000313" key="5">
    <source>
        <dbReference type="EMBL" id="GMR43366.1"/>
    </source>
</evidence>
<name>A0AAN4ZM99_9BILA</name>
<evidence type="ECO:0000256" key="4">
    <source>
        <dbReference type="ARBA" id="ARBA00022729"/>
    </source>
</evidence>
<sequence length="134" mass="14640">MDLVLTMSYVFNTMQPHTAMDSYGNVLRQKTVGAIGTLVCGSEPLAGIPIALVATGYTTPDAVFATDTTDSNGNFNVFGPAWAGSGFEAVIRFTHSCKGGVIRDSRNCLLAMSWPIPPEYLSRSMNIRRYFTYR</sequence>
<gene>
    <name evidence="5" type="ORF">PMAYCL1PPCAC_13561</name>
</gene>
<dbReference type="InterPro" id="IPR001534">
    <property type="entry name" value="Transthyretin-like"/>
</dbReference>
<keyword evidence="3" id="KW-0964">Secreted</keyword>
<feature type="non-terminal residue" evidence="5">
    <location>
        <position position="134"/>
    </location>
</feature>
<dbReference type="Pfam" id="PF01060">
    <property type="entry name" value="TTR-52"/>
    <property type="match status" value="1"/>
</dbReference>
<evidence type="ECO:0000256" key="3">
    <source>
        <dbReference type="ARBA" id="ARBA00022525"/>
    </source>
</evidence>
<evidence type="ECO:0000256" key="2">
    <source>
        <dbReference type="ARBA" id="ARBA00010112"/>
    </source>
</evidence>
<dbReference type="GO" id="GO:0009986">
    <property type="term" value="C:cell surface"/>
    <property type="evidence" value="ECO:0007669"/>
    <property type="project" value="InterPro"/>
</dbReference>
<dbReference type="AlphaFoldDB" id="A0AAN4ZM99"/>
<evidence type="ECO:0000313" key="6">
    <source>
        <dbReference type="Proteomes" id="UP001328107"/>
    </source>
</evidence>